<dbReference type="Proteomes" id="UP000199221">
    <property type="component" value="Unassembled WGS sequence"/>
</dbReference>
<dbReference type="InterPro" id="IPR001343">
    <property type="entry name" value="Hemolysn_Ca-bd"/>
</dbReference>
<dbReference type="InterPro" id="IPR011050">
    <property type="entry name" value="Pectin_lyase_fold/virulence"/>
</dbReference>
<dbReference type="InterPro" id="IPR011049">
    <property type="entry name" value="Serralysin-like_metalloprot_C"/>
</dbReference>
<dbReference type="PRINTS" id="PR00313">
    <property type="entry name" value="CABNDNGRPT"/>
</dbReference>
<dbReference type="PROSITE" id="PS00330">
    <property type="entry name" value="HEMOLYSIN_CALCIUM"/>
    <property type="match status" value="2"/>
</dbReference>
<reference evidence="5 8" key="2">
    <citation type="submission" date="2024-01" db="EMBL/GenBank/DDBJ databases">
        <title>Unpublished Manusciprt.</title>
        <authorList>
            <person name="Duman M."/>
            <person name="Valdes E.G."/>
            <person name="Ajmi N."/>
            <person name="Altun S."/>
            <person name="Saticioglu I.B."/>
        </authorList>
    </citation>
    <scope>NUCLEOTIDE SEQUENCE [LARGE SCALE GENOMIC DNA]</scope>
    <source>
        <strain evidence="5 8">139P</strain>
    </source>
</reference>
<dbReference type="InterPro" id="IPR050557">
    <property type="entry name" value="RTX_toxin/Mannuronan_C5-epim"/>
</dbReference>
<dbReference type="SUPFAM" id="SSF51120">
    <property type="entry name" value="beta-Roll"/>
    <property type="match status" value="1"/>
</dbReference>
<dbReference type="PANTHER" id="PTHR38340:SF1">
    <property type="entry name" value="S-LAYER PROTEIN"/>
    <property type="match status" value="1"/>
</dbReference>
<evidence type="ECO:0000256" key="2">
    <source>
        <dbReference type="ARBA" id="ARBA00022525"/>
    </source>
</evidence>
<dbReference type="UniPathway" id="UPA00286"/>
<dbReference type="Gene3D" id="2.150.10.10">
    <property type="entry name" value="Serralysin-like metalloprotease, C-terminal"/>
    <property type="match status" value="2"/>
</dbReference>
<name>A0A1H9FUX3_9PSED</name>
<protein>
    <submittedName>
        <fullName evidence="6">Hemolysin-type calcium-binding repeat-containing protein</fullName>
    </submittedName>
    <submittedName>
        <fullName evidence="5">Right-handed parallel beta-helix repeat-containing protein</fullName>
    </submittedName>
</protein>
<dbReference type="InterPro" id="IPR006626">
    <property type="entry name" value="PbH1"/>
</dbReference>
<evidence type="ECO:0000256" key="3">
    <source>
        <dbReference type="ARBA" id="ARBA00022837"/>
    </source>
</evidence>
<dbReference type="GO" id="GO:0042121">
    <property type="term" value="P:alginic acid biosynthetic process"/>
    <property type="evidence" value="ECO:0007669"/>
    <property type="project" value="UniProtKB-UniPathway"/>
</dbReference>
<organism evidence="6 7">
    <name type="scientific">Pseudomonas soli</name>
    <dbReference type="NCBI Taxonomy" id="1306993"/>
    <lineage>
        <taxon>Bacteria</taxon>
        <taxon>Pseudomonadati</taxon>
        <taxon>Pseudomonadota</taxon>
        <taxon>Gammaproteobacteria</taxon>
        <taxon>Pseudomonadales</taxon>
        <taxon>Pseudomonadaceae</taxon>
        <taxon>Pseudomonas</taxon>
    </lineage>
</organism>
<accession>A0A1H9FUX3</accession>
<reference evidence="6 7" key="1">
    <citation type="submission" date="2016-10" db="EMBL/GenBank/DDBJ databases">
        <authorList>
            <person name="de Groot N.N."/>
        </authorList>
    </citation>
    <scope>NUCLEOTIDE SEQUENCE [LARGE SCALE GENOMIC DNA]</scope>
    <source>
        <strain evidence="6 7">LMG 27941</strain>
    </source>
</reference>
<evidence type="ECO:0000256" key="1">
    <source>
        <dbReference type="ARBA" id="ARBA00004613"/>
    </source>
</evidence>
<gene>
    <name evidence="6" type="ORF">SAMN05216230_102644</name>
    <name evidence="5" type="ORF">V0R55_17330</name>
</gene>
<keyword evidence="8" id="KW-1185">Reference proteome</keyword>
<evidence type="ECO:0000313" key="8">
    <source>
        <dbReference type="Proteomes" id="UP001329505"/>
    </source>
</evidence>
<keyword evidence="2" id="KW-0964">Secreted</keyword>
<proteinExistence type="predicted"/>
<evidence type="ECO:0000313" key="5">
    <source>
        <dbReference type="EMBL" id="MEE1881925.1"/>
    </source>
</evidence>
<comment type="subcellular location">
    <subcellularLocation>
        <location evidence="1">Secreted</location>
    </subcellularLocation>
</comment>
<dbReference type="AlphaFoldDB" id="A0A1H9FUX3"/>
<dbReference type="InterPro" id="IPR012334">
    <property type="entry name" value="Pectin_lyas_fold"/>
</dbReference>
<dbReference type="Gene3D" id="2.160.20.10">
    <property type="entry name" value="Single-stranded right-handed beta-helix, Pectin lyase-like"/>
    <property type="match status" value="1"/>
</dbReference>
<evidence type="ECO:0000256" key="4">
    <source>
        <dbReference type="SAM" id="SignalP"/>
    </source>
</evidence>
<dbReference type="EMBL" id="JAZDQQ010000014">
    <property type="protein sequence ID" value="MEE1881925.1"/>
    <property type="molecule type" value="Genomic_DNA"/>
</dbReference>
<dbReference type="InterPro" id="IPR018511">
    <property type="entry name" value="Hemolysin-typ_Ca-bd_CS"/>
</dbReference>
<evidence type="ECO:0000313" key="7">
    <source>
        <dbReference type="Proteomes" id="UP000199221"/>
    </source>
</evidence>
<feature type="signal peptide" evidence="4">
    <location>
        <begin position="1"/>
        <end position="29"/>
    </location>
</feature>
<dbReference type="EMBL" id="FOEQ01000002">
    <property type="protein sequence ID" value="SEQ41323.1"/>
    <property type="molecule type" value="Genomic_DNA"/>
</dbReference>
<keyword evidence="3" id="KW-0106">Calcium</keyword>
<keyword evidence="4" id="KW-0732">Signal</keyword>
<dbReference type="SMART" id="SM00710">
    <property type="entry name" value="PbH1"/>
    <property type="match status" value="5"/>
</dbReference>
<dbReference type="SUPFAM" id="SSF51126">
    <property type="entry name" value="Pectin lyase-like"/>
    <property type="match status" value="1"/>
</dbReference>
<dbReference type="RefSeq" id="WP_094010724.1">
    <property type="nucleotide sequence ID" value="NZ_CP128543.1"/>
</dbReference>
<dbReference type="Pfam" id="PF00353">
    <property type="entry name" value="HemolysinCabind"/>
    <property type="match status" value="2"/>
</dbReference>
<dbReference type="GO" id="GO:0005509">
    <property type="term" value="F:calcium ion binding"/>
    <property type="evidence" value="ECO:0007669"/>
    <property type="project" value="InterPro"/>
</dbReference>
<dbReference type="GeneID" id="93676725"/>
<feature type="chain" id="PRO_5011657654" evidence="4">
    <location>
        <begin position="30"/>
        <end position="562"/>
    </location>
</feature>
<dbReference type="Proteomes" id="UP001329505">
    <property type="component" value="Unassembled WGS sequence"/>
</dbReference>
<evidence type="ECO:0000313" key="6">
    <source>
        <dbReference type="EMBL" id="SEQ41323.1"/>
    </source>
</evidence>
<dbReference type="GO" id="GO:0005576">
    <property type="term" value="C:extracellular region"/>
    <property type="evidence" value="ECO:0007669"/>
    <property type="project" value="UniProtKB-SubCell"/>
</dbReference>
<sequence length="562" mass="60904">MITKDRTRYPLVAFFATTLTALLSTATQAAPAYQIDTLPIDITKPGTYKLSKSLSATGNAIQILSDDVEIDLAGYSITGPADDKVETLGIYSFGNNHITVRNGSINGFTYGIYVSALVDSLQSSGDLNSGRHRIEQMRVRGSTFRGIRVEGNNSVVADNQVADIGGTTLIPNAYSIGIEAYGPNIKIRNNIVEEVRGSGTRDIGEGVGISLTHFNEDSIIEGNAIYNREAELEPGLQAWETRSRSTYGIWVGGDGVDGIVVKNNFVMNYRIGITFKRSEAGAFANNHVTHAFIPYYLPANEKFERVQDLGGNTSDQSRSTLLFGRATPGQIELVEPPKSTYLAPLHRLSKPYFLAVANPSKNDDRIEARGLANMVDYWHPDFETGTAEGVRVDLSQGKASGCCGNDELIGIQGAQGTPYDDILIGNDQDNLLAGGEGNDVLKGKDGNDYLFGDAGNDQLFGDAGNDVLDGGAGDDDLWGGPGSDIFVFWAQTEVGNDTIHDFAGINSDKDKLDIAGRFFNFEEVMSVTRQAGRDTVIQLNDNESITLKNYKMKDLATEDFMF</sequence>
<dbReference type="PANTHER" id="PTHR38340">
    <property type="entry name" value="S-LAYER PROTEIN"/>
    <property type="match status" value="1"/>
</dbReference>